<accession>A0A2W4VY83</accession>
<comment type="caution">
    <text evidence="1">The sequence shown here is derived from an EMBL/GenBank/DDBJ whole genome shotgun (WGS) entry which is preliminary data.</text>
</comment>
<gene>
    <name evidence="1" type="ORF">DCF19_22125</name>
</gene>
<reference evidence="1 2" key="1">
    <citation type="submission" date="2018-04" db="EMBL/GenBank/DDBJ databases">
        <authorList>
            <person name="Go L.Y."/>
            <person name="Mitchell J.A."/>
        </authorList>
    </citation>
    <scope>NUCLEOTIDE SEQUENCE [LARGE SCALE GENOMIC DNA]</scope>
    <source>
        <strain evidence="1">ULC066bin1</strain>
    </source>
</reference>
<proteinExistence type="predicted"/>
<dbReference type="EMBL" id="QBML01000043">
    <property type="protein sequence ID" value="PZO36247.1"/>
    <property type="molecule type" value="Genomic_DNA"/>
</dbReference>
<dbReference type="AlphaFoldDB" id="A0A2W4VY83"/>
<evidence type="ECO:0000313" key="2">
    <source>
        <dbReference type="Proteomes" id="UP000249467"/>
    </source>
</evidence>
<organism evidence="1 2">
    <name type="scientific">Pseudanabaena frigida</name>
    <dbReference type="NCBI Taxonomy" id="945775"/>
    <lineage>
        <taxon>Bacteria</taxon>
        <taxon>Bacillati</taxon>
        <taxon>Cyanobacteriota</taxon>
        <taxon>Cyanophyceae</taxon>
        <taxon>Pseudanabaenales</taxon>
        <taxon>Pseudanabaenaceae</taxon>
        <taxon>Pseudanabaena</taxon>
    </lineage>
</organism>
<reference evidence="1 2" key="2">
    <citation type="submission" date="2018-06" db="EMBL/GenBank/DDBJ databases">
        <title>Metagenomic assembly of (sub)arctic Cyanobacteria and their associated microbiome from non-axenic cultures.</title>
        <authorList>
            <person name="Baurain D."/>
        </authorList>
    </citation>
    <scope>NUCLEOTIDE SEQUENCE [LARGE SCALE GENOMIC DNA]</scope>
    <source>
        <strain evidence="1">ULC066bin1</strain>
    </source>
</reference>
<sequence>MRISFISNNFWDALVKAFQNLAQTTFNQSDEVRVWQKTDRFGNAYWCVYDPKTGRSAHFGSEVEVMSWIETHYYF</sequence>
<dbReference type="Proteomes" id="UP000249467">
    <property type="component" value="Unassembled WGS sequence"/>
</dbReference>
<evidence type="ECO:0000313" key="1">
    <source>
        <dbReference type="EMBL" id="PZO36247.1"/>
    </source>
</evidence>
<name>A0A2W4VY83_9CYAN</name>
<protein>
    <submittedName>
        <fullName evidence="1">Uncharacterized protein</fullName>
    </submittedName>
</protein>